<dbReference type="PANTHER" id="PTHR43798:SF31">
    <property type="entry name" value="AB HYDROLASE SUPERFAMILY PROTEIN YCLE"/>
    <property type="match status" value="1"/>
</dbReference>
<dbReference type="SUPFAM" id="SSF53474">
    <property type="entry name" value="alpha/beta-Hydrolases"/>
    <property type="match status" value="1"/>
</dbReference>
<evidence type="ECO:0000313" key="3">
    <source>
        <dbReference type="EMBL" id="MDN4526456.1"/>
    </source>
</evidence>
<evidence type="ECO:0000313" key="4">
    <source>
        <dbReference type="Proteomes" id="UP001172721"/>
    </source>
</evidence>
<feature type="domain" description="AB hydrolase-1" evidence="2">
    <location>
        <begin position="12"/>
        <end position="236"/>
    </location>
</feature>
<comment type="caution">
    <text evidence="3">The sequence shown here is derived from an EMBL/GenBank/DDBJ whole genome shotgun (WGS) entry which is preliminary data.</text>
</comment>
<sequence length="249" mass="28422">MDLYYEVSGSGKPIVLLHSGGADLRDWTFIAPLLAKRYKVVTVDGRGAGKSPSPMQPANYVEDLLNLFHHLDLEKAVLIGHSIGGQLATDFTLEHPERVAQLVLIAPSLSGYQYSEEFTQWMQKISSFYPDKEKMLELSLDAPSYRIILSSPQKELLVEMSRHHFNKIGEWGTFESVWPEPPAIERLEEINAKTLFIMGEQELYDNKQVAQCFNRVQNISFTHIPEADHMLTLTHPDEVSRYITEFLEE</sequence>
<reference evidence="3" key="1">
    <citation type="submission" date="2023-07" db="EMBL/GenBank/DDBJ databases">
        <title>Fictibacillus sp. isolated from freshwater pond.</title>
        <authorList>
            <person name="Kirdat K."/>
            <person name="Bhat A."/>
            <person name="Mourya A."/>
            <person name="Yadav A."/>
        </authorList>
    </citation>
    <scope>NUCLEOTIDE SEQUENCE</scope>
    <source>
        <strain evidence="3">NE201</strain>
    </source>
</reference>
<name>A0ABT8I0C8_9BACL</name>
<dbReference type="EMBL" id="JAUHTR010000011">
    <property type="protein sequence ID" value="MDN4526456.1"/>
    <property type="molecule type" value="Genomic_DNA"/>
</dbReference>
<keyword evidence="1 3" id="KW-0378">Hydrolase</keyword>
<evidence type="ECO:0000256" key="1">
    <source>
        <dbReference type="ARBA" id="ARBA00022801"/>
    </source>
</evidence>
<protein>
    <submittedName>
        <fullName evidence="3">Alpha/beta hydrolase</fullName>
    </submittedName>
</protein>
<dbReference type="Pfam" id="PF00561">
    <property type="entry name" value="Abhydrolase_1"/>
    <property type="match status" value="1"/>
</dbReference>
<dbReference type="GO" id="GO:0016787">
    <property type="term" value="F:hydrolase activity"/>
    <property type="evidence" value="ECO:0007669"/>
    <property type="project" value="UniProtKB-KW"/>
</dbReference>
<gene>
    <name evidence="3" type="ORF">QYB97_18390</name>
</gene>
<proteinExistence type="predicted"/>
<evidence type="ECO:0000259" key="2">
    <source>
        <dbReference type="Pfam" id="PF00561"/>
    </source>
</evidence>
<dbReference type="Proteomes" id="UP001172721">
    <property type="component" value="Unassembled WGS sequence"/>
</dbReference>
<dbReference type="Gene3D" id="3.40.50.1820">
    <property type="entry name" value="alpha/beta hydrolase"/>
    <property type="match status" value="1"/>
</dbReference>
<dbReference type="InterPro" id="IPR050266">
    <property type="entry name" value="AB_hydrolase_sf"/>
</dbReference>
<dbReference type="InterPro" id="IPR000073">
    <property type="entry name" value="AB_hydrolase_1"/>
</dbReference>
<keyword evidence="4" id="KW-1185">Reference proteome</keyword>
<dbReference type="PRINTS" id="PR00111">
    <property type="entry name" value="ABHYDROLASE"/>
</dbReference>
<dbReference type="InterPro" id="IPR029058">
    <property type="entry name" value="AB_hydrolase_fold"/>
</dbReference>
<accession>A0ABT8I0C8</accession>
<organism evidence="3 4">
    <name type="scientific">Fictibacillus fluitans</name>
    <dbReference type="NCBI Taxonomy" id="3058422"/>
    <lineage>
        <taxon>Bacteria</taxon>
        <taxon>Bacillati</taxon>
        <taxon>Bacillota</taxon>
        <taxon>Bacilli</taxon>
        <taxon>Bacillales</taxon>
        <taxon>Fictibacillaceae</taxon>
        <taxon>Fictibacillus</taxon>
    </lineage>
</organism>
<dbReference type="RefSeq" id="WP_301167481.1">
    <property type="nucleotide sequence ID" value="NZ_JAUHTR010000011.1"/>
</dbReference>
<dbReference type="PANTHER" id="PTHR43798">
    <property type="entry name" value="MONOACYLGLYCEROL LIPASE"/>
    <property type="match status" value="1"/>
</dbReference>